<keyword evidence="4" id="KW-1185">Reference proteome</keyword>
<dbReference type="EMBL" id="AZFY01000153">
    <property type="protein sequence ID" value="KRM01315.1"/>
    <property type="molecule type" value="Genomic_DNA"/>
</dbReference>
<evidence type="ECO:0000313" key="2">
    <source>
        <dbReference type="EMBL" id="KRM01315.1"/>
    </source>
</evidence>
<evidence type="ECO:0000313" key="4">
    <source>
        <dbReference type="Proteomes" id="UP000051966"/>
    </source>
</evidence>
<dbReference type="Proteomes" id="UP000051966">
    <property type="component" value="Unassembled WGS sequence"/>
</dbReference>
<organism evidence="1 3">
    <name type="scientific">Lentilactobacillus farraginis DSM 18382 = JCM 14108</name>
    <dbReference type="NCBI Taxonomy" id="1423743"/>
    <lineage>
        <taxon>Bacteria</taxon>
        <taxon>Bacillati</taxon>
        <taxon>Bacillota</taxon>
        <taxon>Bacilli</taxon>
        <taxon>Lactobacillales</taxon>
        <taxon>Lactobacillaceae</taxon>
        <taxon>Lentilactobacillus</taxon>
    </lineage>
</organism>
<comment type="caution">
    <text evidence="1">The sequence shown here is derived from an EMBL/GenBank/DDBJ whole genome shotgun (WGS) entry which is preliminary data.</text>
</comment>
<evidence type="ECO:0000313" key="1">
    <source>
        <dbReference type="EMBL" id="GAF38202.1"/>
    </source>
</evidence>
<dbReference type="Proteomes" id="UP000019488">
    <property type="component" value="Unassembled WGS sequence"/>
</dbReference>
<accession>X0PLC2</accession>
<dbReference type="AlphaFoldDB" id="X0PLC2"/>
<protein>
    <submittedName>
        <fullName evidence="1">Uncharacterized protein</fullName>
    </submittedName>
</protein>
<gene>
    <name evidence="2" type="ORF">FD41_GL001619</name>
    <name evidence="1" type="ORF">JCM14108_3324</name>
</gene>
<proteinExistence type="predicted"/>
<reference evidence="2 4" key="2">
    <citation type="journal article" date="2015" name="Genome Announc.">
        <title>Expanding the biotechnology potential of lactobacilli through comparative genomics of 213 strains and associated genera.</title>
        <authorList>
            <person name="Sun Z."/>
            <person name="Harris H.M."/>
            <person name="McCann A."/>
            <person name="Guo C."/>
            <person name="Argimon S."/>
            <person name="Zhang W."/>
            <person name="Yang X."/>
            <person name="Jeffery I.B."/>
            <person name="Cooney J.C."/>
            <person name="Kagawa T.F."/>
            <person name="Liu W."/>
            <person name="Song Y."/>
            <person name="Salvetti E."/>
            <person name="Wrobel A."/>
            <person name="Rasinkangas P."/>
            <person name="Parkhill J."/>
            <person name="Rea M.C."/>
            <person name="O'Sullivan O."/>
            <person name="Ritari J."/>
            <person name="Douillard F.P."/>
            <person name="Paul Ross R."/>
            <person name="Yang R."/>
            <person name="Briner A.E."/>
            <person name="Felis G.E."/>
            <person name="de Vos W.M."/>
            <person name="Barrangou R."/>
            <person name="Klaenhammer T.R."/>
            <person name="Caufield P.W."/>
            <person name="Cui Y."/>
            <person name="Zhang H."/>
            <person name="O'Toole P.W."/>
        </authorList>
    </citation>
    <scope>NUCLEOTIDE SEQUENCE [LARGE SCALE GENOMIC DNA]</scope>
    <source>
        <strain evidence="2 4">DSM 18382</strain>
    </source>
</reference>
<sequence length="53" mass="6522">MIEVEIVWQSVSSVVIHDQQYYFIMKDDSRIVLNNYAGRKMLDYYLKWQERGY</sequence>
<dbReference type="RefSeq" id="WP_156655008.1">
    <property type="nucleotide sequence ID" value="NZ_AZFY01000153.1"/>
</dbReference>
<dbReference type="EMBL" id="BAKI01000127">
    <property type="protein sequence ID" value="GAF38202.1"/>
    <property type="molecule type" value="Genomic_DNA"/>
</dbReference>
<evidence type="ECO:0000313" key="3">
    <source>
        <dbReference type="Proteomes" id="UP000019488"/>
    </source>
</evidence>
<name>X0PLC2_9LACO</name>
<dbReference type="PATRIC" id="fig|1423743.5.peg.1677"/>
<reference evidence="1" key="1">
    <citation type="journal article" date="2014" name="Genome Announc.">
        <title>Draft Genome Sequences of Two Lactobacillus Strains, L. farraginis JCM 14108T and L. composti JCM 14202T, Isolated from Compost of Distilled Shochu Residue.</title>
        <authorList>
            <person name="Yuki M."/>
            <person name="Oshima K."/>
            <person name="Suda W."/>
            <person name="Kitahara M."/>
            <person name="Kitamura K."/>
            <person name="Iida T."/>
            <person name="Hattori M."/>
            <person name="Ohkuma M."/>
        </authorList>
    </citation>
    <scope>NUCLEOTIDE SEQUENCE [LARGE SCALE GENOMIC DNA]</scope>
    <source>
        <strain evidence="1">JCM 14108</strain>
    </source>
</reference>